<dbReference type="AlphaFoldDB" id="W0JT82"/>
<proteinExistence type="inferred from homology"/>
<dbReference type="SMART" id="SM00382">
    <property type="entry name" value="AAA"/>
    <property type="match status" value="1"/>
</dbReference>
<dbReference type="RefSeq" id="WP_049953774.1">
    <property type="nucleotide sequence ID" value="NZ_CP007055.1"/>
</dbReference>
<comment type="similarity">
    <text evidence="1">Belongs to the ABC transporter superfamily.</text>
</comment>
<keyword evidence="2" id="KW-0813">Transport</keyword>
<dbReference type="CDD" id="cd03230">
    <property type="entry name" value="ABC_DR_subfamily_A"/>
    <property type="match status" value="1"/>
</dbReference>
<dbReference type="eggNOG" id="arCOG00194">
    <property type="taxonomic scope" value="Archaea"/>
</dbReference>
<sequence length="307" mass="33273">MAAIEATALTKSYGRTLALEDLSFEVGEGEVFGFLGPNGAGKSTTINVLLDFIRPTAGEVSVLGMDAQARSRDIRKRTGVLPEGFETYDRLTGRQHLEFALNSKNADDDPDELLERVGIPDAADKKAGGYSKGMSQRLMLAMALVGEPDLLILDEPSTGLDPNGAREMREIVLEEADRGATIFFSSHIMEQVEAVCDRVGILKDGQMVAVDTVKGLRDSVSTGTTLRITVDRIDNGAVNNIRAMPEVTAVRTDESGPSLIVECNGSKTTVLNEIEQQGLEVRDFQTKEASLEDVFQSYTTGREVRAQ</sequence>
<dbReference type="PANTHER" id="PTHR43335">
    <property type="entry name" value="ABC TRANSPORTER, ATP-BINDING PROTEIN"/>
    <property type="match status" value="1"/>
</dbReference>
<dbReference type="Pfam" id="PF13732">
    <property type="entry name" value="DrrA1-3_C"/>
    <property type="match status" value="1"/>
</dbReference>
<reference evidence="6 7" key="1">
    <citation type="submission" date="2014-01" db="EMBL/GenBank/DDBJ databases">
        <authorList>
            <consortium name="DOE Joint Genome Institute"/>
            <person name="Anderson I."/>
            <person name="Huntemann M."/>
            <person name="Han J."/>
            <person name="Chen A."/>
            <person name="Kyrpides N."/>
            <person name="Mavromatis K."/>
            <person name="Markowitz V."/>
            <person name="Palaniappan K."/>
            <person name="Ivanova N."/>
            <person name="Schaumberg A."/>
            <person name="Pati A."/>
            <person name="Liolios K."/>
            <person name="Nordberg H.P."/>
            <person name="Cantor M.N."/>
            <person name="Hua S.X."/>
            <person name="Woyke T."/>
        </authorList>
    </citation>
    <scope>NUCLEOTIDE SEQUENCE [LARGE SCALE GENOMIC DNA]</scope>
    <source>
        <strain evidence="6 7">XH-48</strain>
    </source>
</reference>
<dbReference type="Gene3D" id="3.40.50.300">
    <property type="entry name" value="P-loop containing nucleotide triphosphate hydrolases"/>
    <property type="match status" value="1"/>
</dbReference>
<evidence type="ECO:0000313" key="7">
    <source>
        <dbReference type="Proteomes" id="UP000019024"/>
    </source>
</evidence>
<feature type="domain" description="ABC transporter" evidence="5">
    <location>
        <begin position="4"/>
        <end position="229"/>
    </location>
</feature>
<dbReference type="InterPro" id="IPR003593">
    <property type="entry name" value="AAA+_ATPase"/>
</dbReference>
<dbReference type="InterPro" id="IPR027417">
    <property type="entry name" value="P-loop_NTPase"/>
</dbReference>
<dbReference type="PROSITE" id="PS00211">
    <property type="entry name" value="ABC_TRANSPORTER_1"/>
    <property type="match status" value="1"/>
</dbReference>
<evidence type="ECO:0000256" key="1">
    <source>
        <dbReference type="ARBA" id="ARBA00005417"/>
    </source>
</evidence>
<dbReference type="GO" id="GO:0016887">
    <property type="term" value="F:ATP hydrolysis activity"/>
    <property type="evidence" value="ECO:0007669"/>
    <property type="project" value="InterPro"/>
</dbReference>
<accession>W0JT82</accession>
<dbReference type="InterPro" id="IPR017871">
    <property type="entry name" value="ABC_transporter-like_CS"/>
</dbReference>
<dbReference type="OrthoDB" id="87732at2157"/>
<dbReference type="KEGG" id="hlr:HALLA_18705"/>
<dbReference type="Proteomes" id="UP000019024">
    <property type="component" value="Chromosome"/>
</dbReference>
<dbReference type="GeneID" id="25146427"/>
<dbReference type="SUPFAM" id="SSF52540">
    <property type="entry name" value="P-loop containing nucleoside triphosphate hydrolases"/>
    <property type="match status" value="1"/>
</dbReference>
<dbReference type="GO" id="GO:0005524">
    <property type="term" value="F:ATP binding"/>
    <property type="evidence" value="ECO:0007669"/>
    <property type="project" value="UniProtKB-KW"/>
</dbReference>
<evidence type="ECO:0000256" key="2">
    <source>
        <dbReference type="ARBA" id="ARBA00022448"/>
    </source>
</evidence>
<keyword evidence="3" id="KW-0547">Nucleotide-binding</keyword>
<evidence type="ECO:0000313" key="6">
    <source>
        <dbReference type="EMBL" id="AHG00517.1"/>
    </source>
</evidence>
<dbReference type="PROSITE" id="PS50893">
    <property type="entry name" value="ABC_TRANSPORTER_2"/>
    <property type="match status" value="1"/>
</dbReference>
<dbReference type="HOGENOM" id="CLU_000604_1_2_2"/>
<organism evidence="6 7">
    <name type="scientific">Halostagnicola larsenii XH-48</name>
    <dbReference type="NCBI Taxonomy" id="797299"/>
    <lineage>
        <taxon>Archaea</taxon>
        <taxon>Methanobacteriati</taxon>
        <taxon>Methanobacteriota</taxon>
        <taxon>Stenosarchaea group</taxon>
        <taxon>Halobacteria</taxon>
        <taxon>Halobacteriales</taxon>
        <taxon>Natrialbaceae</taxon>
        <taxon>Halostagnicola</taxon>
    </lineage>
</organism>
<keyword evidence="4 6" id="KW-0067">ATP-binding</keyword>
<evidence type="ECO:0000256" key="4">
    <source>
        <dbReference type="ARBA" id="ARBA00022840"/>
    </source>
</evidence>
<dbReference type="PATRIC" id="fig|797299.3.peg.2737"/>
<gene>
    <name evidence="6" type="ORF">HALLA_18705</name>
</gene>
<dbReference type="Pfam" id="PF00005">
    <property type="entry name" value="ABC_tran"/>
    <property type="match status" value="1"/>
</dbReference>
<name>W0JT82_9EURY</name>
<keyword evidence="7" id="KW-1185">Reference proteome</keyword>
<evidence type="ECO:0000256" key="3">
    <source>
        <dbReference type="ARBA" id="ARBA00022741"/>
    </source>
</evidence>
<evidence type="ECO:0000259" key="5">
    <source>
        <dbReference type="PROSITE" id="PS50893"/>
    </source>
</evidence>
<dbReference type="EMBL" id="CP007055">
    <property type="protein sequence ID" value="AHG00517.1"/>
    <property type="molecule type" value="Genomic_DNA"/>
</dbReference>
<protein>
    <submittedName>
        <fullName evidence="6">Copper ABC transporter ATP-binding protein</fullName>
    </submittedName>
</protein>
<dbReference type="InterPro" id="IPR025302">
    <property type="entry name" value="DrrA1/2-like_C"/>
</dbReference>
<dbReference type="InterPro" id="IPR003439">
    <property type="entry name" value="ABC_transporter-like_ATP-bd"/>
</dbReference>
<dbReference type="PANTHER" id="PTHR43335:SF4">
    <property type="entry name" value="ABC TRANSPORTER, ATP-BINDING PROTEIN"/>
    <property type="match status" value="1"/>
</dbReference>
<dbReference type="STRING" id="797299.HALLA_18705"/>